<dbReference type="EMBL" id="JACEGQ020000013">
    <property type="protein sequence ID" value="KAH8490827.1"/>
    <property type="molecule type" value="Genomic_DNA"/>
</dbReference>
<gene>
    <name evidence="1" type="ORF">H0E87_023101</name>
</gene>
<accession>A0A8T2XFL8</accession>
<reference evidence="1" key="1">
    <citation type="journal article" date="2021" name="J. Hered.">
        <title>Genome Assembly of Salicaceae Populus deltoides (Eastern Cottonwood) I-69 Based on Nanopore Sequencing and Hi-C Technologies.</title>
        <authorList>
            <person name="Bai S."/>
            <person name="Wu H."/>
            <person name="Zhang J."/>
            <person name="Pan Z."/>
            <person name="Zhao W."/>
            <person name="Li Z."/>
            <person name="Tong C."/>
        </authorList>
    </citation>
    <scope>NUCLEOTIDE SEQUENCE</scope>
    <source>
        <tissue evidence="1">Leaf</tissue>
    </source>
</reference>
<organism evidence="1 2">
    <name type="scientific">Populus deltoides</name>
    <name type="common">Eastern poplar</name>
    <name type="synonym">Eastern cottonwood</name>
    <dbReference type="NCBI Taxonomy" id="3696"/>
    <lineage>
        <taxon>Eukaryota</taxon>
        <taxon>Viridiplantae</taxon>
        <taxon>Streptophyta</taxon>
        <taxon>Embryophyta</taxon>
        <taxon>Tracheophyta</taxon>
        <taxon>Spermatophyta</taxon>
        <taxon>Magnoliopsida</taxon>
        <taxon>eudicotyledons</taxon>
        <taxon>Gunneridae</taxon>
        <taxon>Pentapetalae</taxon>
        <taxon>rosids</taxon>
        <taxon>fabids</taxon>
        <taxon>Malpighiales</taxon>
        <taxon>Salicaceae</taxon>
        <taxon>Saliceae</taxon>
        <taxon>Populus</taxon>
    </lineage>
</organism>
<comment type="caution">
    <text evidence="1">The sequence shown here is derived from an EMBL/GenBank/DDBJ whole genome shotgun (WGS) entry which is preliminary data.</text>
</comment>
<proteinExistence type="predicted"/>
<protein>
    <submittedName>
        <fullName evidence="1">Uncharacterized protein</fullName>
    </submittedName>
</protein>
<name>A0A8T2XFL8_POPDE</name>
<evidence type="ECO:0000313" key="1">
    <source>
        <dbReference type="EMBL" id="KAH8490827.1"/>
    </source>
</evidence>
<dbReference type="Proteomes" id="UP000807159">
    <property type="component" value="Chromosome 13"/>
</dbReference>
<evidence type="ECO:0000313" key="2">
    <source>
        <dbReference type="Proteomes" id="UP000807159"/>
    </source>
</evidence>
<sequence>MERTVDILIGHYSGDDTKTLILRDMKQLLAELNDRISFMGSSKESAQSELENFHKENPDFPAILEREKLELQVEESKLSQFTFEEVRIEADIQKLMEMKESVVFQKSSAAEIVEEGKQKMDDLKNKH</sequence>
<dbReference type="AlphaFoldDB" id="A0A8T2XFL8"/>
<keyword evidence="2" id="KW-1185">Reference proteome</keyword>